<dbReference type="RefSeq" id="WP_282209990.1">
    <property type="nucleotide sequence ID" value="NZ_CP118247.1"/>
</dbReference>
<keyword evidence="1" id="KW-0732">Signal</keyword>
<accession>A0ABY7YT35</accession>
<keyword evidence="3" id="KW-1185">Reference proteome</keyword>
<dbReference type="EMBL" id="CP118247">
    <property type="protein sequence ID" value="WDR04469.1"/>
    <property type="molecule type" value="Genomic_DNA"/>
</dbReference>
<gene>
    <name evidence="2" type="ORF">PSQ90_08925</name>
</gene>
<dbReference type="Proteomes" id="UP001222118">
    <property type="component" value="Chromosome"/>
</dbReference>
<protein>
    <submittedName>
        <fullName evidence="2">Uncharacterized protein</fullName>
    </submittedName>
</protein>
<evidence type="ECO:0000256" key="1">
    <source>
        <dbReference type="SAM" id="SignalP"/>
    </source>
</evidence>
<sequence>MKTIGLSIAALVVGLCGSVVAQESDDPALLGELLGFHGTETIVLVMTTHCYETTGLDSSFKSAAENWYLRNVGFLELADRVIDRLGGQTPAEAEAARNYSGAQIMSAYNQAEDKDGFCRGFLGQVEDGKLDIDQQLPQILKQAQAIASE</sequence>
<feature type="signal peptide" evidence="1">
    <location>
        <begin position="1"/>
        <end position="21"/>
    </location>
</feature>
<reference evidence="2 3" key="1">
    <citation type="submission" date="2023-02" db="EMBL/GenBank/DDBJ databases">
        <title>Devosia chondri sp. nov., isolated from the phycosphere of marine algae.</title>
        <authorList>
            <person name="Kim J.M."/>
            <person name="Lee J.K."/>
            <person name="Choi B.J."/>
            <person name="Bayburt H."/>
            <person name="Jeon C.O."/>
        </authorList>
    </citation>
    <scope>NUCLEOTIDE SEQUENCE [LARGE SCALE GENOMIC DNA]</scope>
    <source>
        <strain evidence="2 3">G2-5</strain>
    </source>
</reference>
<name>A0ABY7YT35_9HYPH</name>
<evidence type="ECO:0000313" key="3">
    <source>
        <dbReference type="Proteomes" id="UP001222118"/>
    </source>
</evidence>
<organism evidence="2 3">
    <name type="scientific">Devosia rhodophyticola</name>
    <dbReference type="NCBI Taxonomy" id="3026423"/>
    <lineage>
        <taxon>Bacteria</taxon>
        <taxon>Pseudomonadati</taxon>
        <taxon>Pseudomonadota</taxon>
        <taxon>Alphaproteobacteria</taxon>
        <taxon>Hyphomicrobiales</taxon>
        <taxon>Devosiaceae</taxon>
        <taxon>Devosia</taxon>
    </lineage>
</organism>
<feature type="chain" id="PRO_5047352035" evidence="1">
    <location>
        <begin position="22"/>
        <end position="149"/>
    </location>
</feature>
<evidence type="ECO:0000313" key="2">
    <source>
        <dbReference type="EMBL" id="WDR04469.1"/>
    </source>
</evidence>
<proteinExistence type="predicted"/>